<accession>A0A517T1B1</accession>
<evidence type="ECO:0000313" key="2">
    <source>
        <dbReference type="Proteomes" id="UP000315003"/>
    </source>
</evidence>
<dbReference type="Proteomes" id="UP000315003">
    <property type="component" value="Chromosome"/>
</dbReference>
<name>A0A517T1B1_9BACT</name>
<reference evidence="1 2" key="1">
    <citation type="submission" date="2019-02" db="EMBL/GenBank/DDBJ databases">
        <title>Deep-cultivation of Planctomycetes and their phenomic and genomic characterization uncovers novel biology.</title>
        <authorList>
            <person name="Wiegand S."/>
            <person name="Jogler M."/>
            <person name="Boedeker C."/>
            <person name="Pinto D."/>
            <person name="Vollmers J."/>
            <person name="Rivas-Marin E."/>
            <person name="Kohn T."/>
            <person name="Peeters S.H."/>
            <person name="Heuer A."/>
            <person name="Rast P."/>
            <person name="Oberbeckmann S."/>
            <person name="Bunk B."/>
            <person name="Jeske O."/>
            <person name="Meyerdierks A."/>
            <person name="Storesund J.E."/>
            <person name="Kallscheuer N."/>
            <person name="Luecker S."/>
            <person name="Lage O.M."/>
            <person name="Pohl T."/>
            <person name="Merkel B.J."/>
            <person name="Hornburger P."/>
            <person name="Mueller R.-W."/>
            <person name="Bruemmer F."/>
            <person name="Labrenz M."/>
            <person name="Spormann A.M."/>
            <person name="Op den Camp H."/>
            <person name="Overmann J."/>
            <person name="Amann R."/>
            <person name="Jetten M.S.M."/>
            <person name="Mascher T."/>
            <person name="Medema M.H."/>
            <person name="Devos D.P."/>
            <person name="Kaster A.-K."/>
            <person name="Ovreas L."/>
            <person name="Rohde M."/>
            <person name="Galperin M.Y."/>
            <person name="Jogler C."/>
        </authorList>
    </citation>
    <scope>NUCLEOTIDE SEQUENCE [LARGE SCALE GENOMIC DNA]</scope>
    <source>
        <strain evidence="1 2">SV_7m_r</strain>
    </source>
</reference>
<proteinExistence type="predicted"/>
<evidence type="ECO:0000313" key="1">
    <source>
        <dbReference type="EMBL" id="QDT62168.1"/>
    </source>
</evidence>
<dbReference type="RefSeq" id="WP_145276739.1">
    <property type="nucleotide sequence ID" value="NZ_CP036272.1"/>
</dbReference>
<dbReference type="AlphaFoldDB" id="A0A517T1B1"/>
<sequence>MPAGSVKDKHVFLPERIVSGGQTGVDRAGLDAAMALNLQHGGWCPKGRRSEDGPIPACYELQEMESPAYPARTEQNIIDSSATVILYLGTLKGGTQLTRHLARRWSRPLVCLDLQTAAPLDLAAWLQDQQPQVLNVAGPRESSHPGIGEQAFCFLVDALCGLSG</sequence>
<protein>
    <submittedName>
        <fullName evidence="1">Molybdenum carrier</fullName>
    </submittedName>
</protein>
<dbReference type="EMBL" id="CP036272">
    <property type="protein sequence ID" value="QDT62168.1"/>
    <property type="molecule type" value="Genomic_DNA"/>
</dbReference>
<keyword evidence="2" id="KW-1185">Reference proteome</keyword>
<dbReference type="InterPro" id="IPR024755">
    <property type="entry name" value="cpYpsA"/>
</dbReference>
<dbReference type="SUPFAM" id="SSF102405">
    <property type="entry name" value="MCP/YpsA-like"/>
    <property type="match status" value="1"/>
</dbReference>
<dbReference type="Gene3D" id="3.40.50.450">
    <property type="match status" value="1"/>
</dbReference>
<gene>
    <name evidence="1" type="ORF">SV7mr_47150</name>
</gene>
<organism evidence="1 2">
    <name type="scientific">Stieleria bergensis</name>
    <dbReference type="NCBI Taxonomy" id="2528025"/>
    <lineage>
        <taxon>Bacteria</taxon>
        <taxon>Pseudomonadati</taxon>
        <taxon>Planctomycetota</taxon>
        <taxon>Planctomycetia</taxon>
        <taxon>Pirellulales</taxon>
        <taxon>Pirellulaceae</taxon>
        <taxon>Stieleria</taxon>
    </lineage>
</organism>
<dbReference type="OrthoDB" id="283616at2"/>
<dbReference type="Pfam" id="PF12694">
    <property type="entry name" value="cpYpsA"/>
    <property type="match status" value="1"/>
</dbReference>